<dbReference type="InterPro" id="IPR011608">
    <property type="entry name" value="PRD"/>
</dbReference>
<dbReference type="SUPFAM" id="SSF55804">
    <property type="entry name" value="Phoshotransferase/anion transport protein"/>
    <property type="match status" value="1"/>
</dbReference>
<dbReference type="Pfam" id="PF00359">
    <property type="entry name" value="PTS_EIIA_2"/>
    <property type="match status" value="1"/>
</dbReference>
<evidence type="ECO:0000259" key="3">
    <source>
        <dbReference type="PROSITE" id="PS51372"/>
    </source>
</evidence>
<evidence type="ECO:0000259" key="2">
    <source>
        <dbReference type="PROSITE" id="PS51094"/>
    </source>
</evidence>
<gene>
    <name evidence="4" type="ORF">J2S15_001173</name>
</gene>
<evidence type="ECO:0000313" key="4">
    <source>
        <dbReference type="EMBL" id="MDQ0360442.1"/>
    </source>
</evidence>
<dbReference type="Gene3D" id="3.40.930.10">
    <property type="entry name" value="Mannitol-specific EII, Chain A"/>
    <property type="match status" value="1"/>
</dbReference>
<dbReference type="PROSITE" id="PS51094">
    <property type="entry name" value="PTS_EIIA_TYPE_2"/>
    <property type="match status" value="1"/>
</dbReference>
<dbReference type="Proteomes" id="UP001230220">
    <property type="component" value="Unassembled WGS sequence"/>
</dbReference>
<dbReference type="PANTHER" id="PTHR30185:SF13">
    <property type="entry name" value="LICABCH OPERON REGULATOR-RELATED"/>
    <property type="match status" value="1"/>
</dbReference>
<accession>A0ABU0E0M5</accession>
<keyword evidence="5" id="KW-1185">Reference proteome</keyword>
<sequence length="639" mass="73626">MEKYRNIMMSERQKKLLIDLYNSKGEYLSAKELSSKYNVSARSIQNDISEIRKVISNYDFLSITSISSKGSKLNVEDEKEMEKLLAAVDDVLKTQVLTSKKDRINRIVSILFNSKQGITIDHLADRLFVSKSTLTGDLKLAKEMLDRYDVKIANKRNKGILIVASEAQIRKCIIKENIDMSQTYTEYLGIGQMSEYTPKLGDILVNTLTEYKYRISNIALQNLIVHLDIIVRRINDGFYLNEKISEISELDEEIEIAKTIFKKCTKIFNIPIVDNEVIKLAVYLKGKSDYNEESYITTEIDDFVLDSMIVIKQKFGFDFIDNFQLRISLALHMIPLLTRLKYDIQLKNSLLPHIRNTYPLAFDIASLVSFELQKKFNYKITQDETSYFAIYFNNALESYKKTDQKNTLLVISSLKRSETLLLRERIKYLMGNAFSDLNVVNVYDLDQVNFDDYTVVCTTEDNDFFFDSDVLQISQFPGDEDRRNIMMAIDGYTSKEEILELFKRESFYVGKSKGKSNIIKTLCNSIHGEDTEKLIEQVQAREMMGGTYYGNRVAMPHTMYPTTDKTHIAVAILEDDLLWDNSGNIVKIVLLISVEKDNPKAFNLWTYLSEFSNNEAFVSLILANPNYENFISALSVAIK</sequence>
<dbReference type="Pfam" id="PF08279">
    <property type="entry name" value="HTH_11"/>
    <property type="match status" value="2"/>
</dbReference>
<dbReference type="PANTHER" id="PTHR30185">
    <property type="entry name" value="CRYPTIC BETA-GLUCOSIDE BGL OPERON ANTITERMINATOR"/>
    <property type="match status" value="1"/>
</dbReference>
<dbReference type="PROSITE" id="PS51372">
    <property type="entry name" value="PRD_2"/>
    <property type="match status" value="2"/>
</dbReference>
<reference evidence="4 5" key="1">
    <citation type="submission" date="2023-07" db="EMBL/GenBank/DDBJ databases">
        <title>Genomic Encyclopedia of Type Strains, Phase IV (KMG-IV): sequencing the most valuable type-strain genomes for metagenomic binning, comparative biology and taxonomic classification.</title>
        <authorList>
            <person name="Goeker M."/>
        </authorList>
    </citation>
    <scope>NUCLEOTIDE SEQUENCE [LARGE SCALE GENOMIC DNA]</scope>
    <source>
        <strain evidence="4 5">DSM 16784</strain>
    </source>
</reference>
<keyword evidence="1" id="KW-0677">Repeat</keyword>
<dbReference type="InterPro" id="IPR036634">
    <property type="entry name" value="PRD_sf"/>
</dbReference>
<protein>
    <submittedName>
        <fullName evidence="4">Lichenan operon transcriptional antiterminator</fullName>
    </submittedName>
</protein>
<dbReference type="RefSeq" id="WP_307406338.1">
    <property type="nucleotide sequence ID" value="NZ_JAUSUR010000001.1"/>
</dbReference>
<dbReference type="EMBL" id="JAUSUR010000001">
    <property type="protein sequence ID" value="MDQ0360442.1"/>
    <property type="molecule type" value="Genomic_DNA"/>
</dbReference>
<dbReference type="InterPro" id="IPR016152">
    <property type="entry name" value="PTrfase/Anion_transptr"/>
</dbReference>
<feature type="domain" description="PRD" evidence="3">
    <location>
        <begin position="191"/>
        <end position="294"/>
    </location>
</feature>
<dbReference type="InterPro" id="IPR002178">
    <property type="entry name" value="PTS_EIIA_type-2_dom"/>
</dbReference>
<dbReference type="Pfam" id="PF00874">
    <property type="entry name" value="PRD"/>
    <property type="match status" value="2"/>
</dbReference>
<feature type="domain" description="PRD" evidence="3">
    <location>
        <begin position="295"/>
        <end position="402"/>
    </location>
</feature>
<dbReference type="Gene3D" id="1.10.10.10">
    <property type="entry name" value="Winged helix-like DNA-binding domain superfamily/Winged helix DNA-binding domain"/>
    <property type="match status" value="2"/>
</dbReference>
<proteinExistence type="predicted"/>
<name>A0ABU0E0M5_9FIRM</name>
<evidence type="ECO:0000256" key="1">
    <source>
        <dbReference type="ARBA" id="ARBA00022737"/>
    </source>
</evidence>
<dbReference type="SUPFAM" id="SSF63520">
    <property type="entry name" value="PTS-regulatory domain, PRD"/>
    <property type="match status" value="2"/>
</dbReference>
<dbReference type="InterPro" id="IPR013196">
    <property type="entry name" value="HTH_11"/>
</dbReference>
<dbReference type="Gene3D" id="1.10.1790.10">
    <property type="entry name" value="PRD domain"/>
    <property type="match status" value="2"/>
</dbReference>
<organism evidence="4 5">
    <name type="scientific">Breznakia pachnodae</name>
    <dbReference type="NCBI Taxonomy" id="265178"/>
    <lineage>
        <taxon>Bacteria</taxon>
        <taxon>Bacillati</taxon>
        <taxon>Bacillota</taxon>
        <taxon>Erysipelotrichia</taxon>
        <taxon>Erysipelotrichales</taxon>
        <taxon>Erysipelotrichaceae</taxon>
        <taxon>Breznakia</taxon>
    </lineage>
</organism>
<comment type="caution">
    <text evidence="4">The sequence shown here is derived from an EMBL/GenBank/DDBJ whole genome shotgun (WGS) entry which is preliminary data.</text>
</comment>
<feature type="domain" description="PTS EIIA type-2" evidence="2">
    <location>
        <begin position="491"/>
        <end position="637"/>
    </location>
</feature>
<evidence type="ECO:0000313" key="5">
    <source>
        <dbReference type="Proteomes" id="UP001230220"/>
    </source>
</evidence>
<dbReference type="InterPro" id="IPR036388">
    <property type="entry name" value="WH-like_DNA-bd_sf"/>
</dbReference>
<dbReference type="InterPro" id="IPR050661">
    <property type="entry name" value="BglG_antiterminators"/>
</dbReference>